<evidence type="ECO:0000256" key="7">
    <source>
        <dbReference type="ARBA" id="ARBA00047851"/>
    </source>
</evidence>
<keyword evidence="2 9" id="KW-0808">Transferase</keyword>
<feature type="binding site" evidence="9">
    <location>
        <position position="90"/>
    </location>
    <ligand>
        <name>Mg(2+)</name>
        <dbReference type="ChEBI" id="CHEBI:18420"/>
    </ligand>
</feature>
<comment type="catalytic activity">
    <reaction evidence="6 9 10">
        <text>4-methyl-5-(2-phosphooxyethyl)-thiazole + 4-amino-2-methyl-5-(diphosphooxymethyl)pyrimidine + H(+) = thiamine phosphate + diphosphate</text>
        <dbReference type="Rhea" id="RHEA:22328"/>
        <dbReference type="ChEBI" id="CHEBI:15378"/>
        <dbReference type="ChEBI" id="CHEBI:33019"/>
        <dbReference type="ChEBI" id="CHEBI:37575"/>
        <dbReference type="ChEBI" id="CHEBI:57841"/>
        <dbReference type="ChEBI" id="CHEBI:58296"/>
        <dbReference type="EC" id="2.5.1.3"/>
    </reaction>
</comment>
<comment type="cofactor">
    <cofactor evidence="9">
        <name>Mg(2+)</name>
        <dbReference type="ChEBI" id="CHEBI:18420"/>
    </cofactor>
    <text evidence="9">Binds 1 Mg(2+) ion per subunit.</text>
</comment>
<keyword evidence="3 9" id="KW-0479">Metal-binding</keyword>
<feature type="binding site" evidence="9">
    <location>
        <begin position="189"/>
        <end position="190"/>
    </location>
    <ligand>
        <name>2-[(2R,5Z)-2-carboxy-4-methylthiazol-5(2H)-ylidene]ethyl phosphate</name>
        <dbReference type="ChEBI" id="CHEBI:62899"/>
    </ligand>
</feature>
<dbReference type="GO" id="GO:0009228">
    <property type="term" value="P:thiamine biosynthetic process"/>
    <property type="evidence" value="ECO:0007669"/>
    <property type="project" value="UniProtKB-KW"/>
</dbReference>
<evidence type="ECO:0000256" key="8">
    <source>
        <dbReference type="ARBA" id="ARBA00047883"/>
    </source>
</evidence>
<dbReference type="Proteomes" id="UP000281564">
    <property type="component" value="Unassembled WGS sequence"/>
</dbReference>
<evidence type="ECO:0000256" key="9">
    <source>
        <dbReference type="HAMAP-Rule" id="MF_00097"/>
    </source>
</evidence>
<comment type="caution">
    <text evidence="13">The sequence shown here is derived from an EMBL/GenBank/DDBJ whole genome shotgun (WGS) entry which is preliminary data.</text>
</comment>
<dbReference type="InterPro" id="IPR022998">
    <property type="entry name" value="ThiamineP_synth_TenI"/>
</dbReference>
<dbReference type="CDD" id="cd00564">
    <property type="entry name" value="TMP_TenI"/>
    <property type="match status" value="1"/>
</dbReference>
<dbReference type="HAMAP" id="MF_00097">
    <property type="entry name" value="TMP_synthase"/>
    <property type="match status" value="1"/>
</dbReference>
<dbReference type="EC" id="2.5.1.3" evidence="9"/>
<dbReference type="PANTHER" id="PTHR20857">
    <property type="entry name" value="THIAMINE-PHOSPHATE PYROPHOSPHORYLASE"/>
    <property type="match status" value="1"/>
</dbReference>
<evidence type="ECO:0000256" key="1">
    <source>
        <dbReference type="ARBA" id="ARBA00005165"/>
    </source>
</evidence>
<dbReference type="UniPathway" id="UPA00060">
    <property type="reaction ID" value="UER00141"/>
</dbReference>
<feature type="binding site" evidence="9">
    <location>
        <position position="71"/>
    </location>
    <ligand>
        <name>Mg(2+)</name>
        <dbReference type="ChEBI" id="CHEBI:18420"/>
    </ligand>
</feature>
<dbReference type="AlphaFoldDB" id="A0A3A6Q417"/>
<feature type="binding site" evidence="9">
    <location>
        <begin position="135"/>
        <end position="137"/>
    </location>
    <ligand>
        <name>2-[(2R,5Z)-2-carboxy-4-methylthiazol-5(2H)-ylidene]ethyl phosphate</name>
        <dbReference type="ChEBI" id="CHEBI:62899"/>
    </ligand>
</feature>
<evidence type="ECO:0000256" key="2">
    <source>
        <dbReference type="ARBA" id="ARBA00022679"/>
    </source>
</evidence>
<feature type="domain" description="Thiamine phosphate synthase/TenI" evidence="12">
    <location>
        <begin position="9"/>
        <end position="192"/>
    </location>
</feature>
<accession>A0A3A6Q417</accession>
<dbReference type="EMBL" id="QMDW01000014">
    <property type="protein sequence ID" value="RJX48926.1"/>
    <property type="molecule type" value="Genomic_DNA"/>
</dbReference>
<dbReference type="GO" id="GO:0000287">
    <property type="term" value="F:magnesium ion binding"/>
    <property type="evidence" value="ECO:0007669"/>
    <property type="project" value="UniProtKB-UniRule"/>
</dbReference>
<dbReference type="Pfam" id="PF02581">
    <property type="entry name" value="TMP-TENI"/>
    <property type="match status" value="1"/>
</dbReference>
<evidence type="ECO:0000313" key="14">
    <source>
        <dbReference type="Proteomes" id="UP000281564"/>
    </source>
</evidence>
<keyword evidence="14" id="KW-1185">Reference proteome</keyword>
<organism evidence="13 14">
    <name type="scientific">Halonotius pteroides</name>
    <dbReference type="NCBI Taxonomy" id="268735"/>
    <lineage>
        <taxon>Archaea</taxon>
        <taxon>Methanobacteriati</taxon>
        <taxon>Methanobacteriota</taxon>
        <taxon>Stenosarchaea group</taxon>
        <taxon>Halobacteria</taxon>
        <taxon>Halobacteriales</taxon>
        <taxon>Haloferacaceae</taxon>
        <taxon>Halonotius</taxon>
    </lineage>
</organism>
<dbReference type="GO" id="GO:0005737">
    <property type="term" value="C:cytoplasm"/>
    <property type="evidence" value="ECO:0007669"/>
    <property type="project" value="TreeGrafter"/>
</dbReference>
<dbReference type="GO" id="GO:0004789">
    <property type="term" value="F:thiamine-phosphate diphosphorylase activity"/>
    <property type="evidence" value="ECO:0007669"/>
    <property type="project" value="UniProtKB-UniRule"/>
</dbReference>
<evidence type="ECO:0000256" key="11">
    <source>
        <dbReference type="RuleBase" id="RU004253"/>
    </source>
</evidence>
<dbReference type="InterPro" id="IPR036206">
    <property type="entry name" value="ThiamineP_synth_sf"/>
</dbReference>
<evidence type="ECO:0000256" key="10">
    <source>
        <dbReference type="RuleBase" id="RU003826"/>
    </source>
</evidence>
<dbReference type="Gene3D" id="3.20.20.70">
    <property type="entry name" value="Aldolase class I"/>
    <property type="match status" value="1"/>
</dbReference>
<gene>
    <name evidence="9 13" type="primary">thiE</name>
    <name evidence="13" type="ORF">DP106_10330</name>
</gene>
<dbReference type="InterPro" id="IPR034291">
    <property type="entry name" value="TMP_synthase"/>
</dbReference>
<evidence type="ECO:0000256" key="3">
    <source>
        <dbReference type="ARBA" id="ARBA00022723"/>
    </source>
</evidence>
<dbReference type="RefSeq" id="WP_120085141.1">
    <property type="nucleotide sequence ID" value="NZ_QMDW01000014.1"/>
</dbReference>
<sequence>MNPDQWRTYLVTQQSLSAGRSTETVVAAAVEGGVDAVQLREKDTSAQHRIELGERLRELTGAADIDLIVNDRIDIAYAVGADGVHLGQSDPSVSTAREILGPEATIGVSVSTVSEARLAAIGGADYLGVGAVYGTDSKPDAETADDGLGVDQLAKIADAVTLPIVAIGGVTPENASGPIQAGASGVAAISAITAADDPTAATHELREAVDAAVENEEGAADG</sequence>
<feature type="binding site" evidence="9">
    <location>
        <position position="169"/>
    </location>
    <ligand>
        <name>2-[(2R,5Z)-2-carboxy-4-methylthiazol-5(2H)-ylidene]ethyl phosphate</name>
        <dbReference type="ChEBI" id="CHEBI:62899"/>
    </ligand>
</feature>
<keyword evidence="4 9" id="KW-0460">Magnesium</keyword>
<protein>
    <recommendedName>
        <fullName evidence="9">Thiamine-phosphate synthase</fullName>
        <shortName evidence="9">TP synthase</shortName>
        <shortName evidence="9">TPS</shortName>
        <ecNumber evidence="9">2.5.1.3</ecNumber>
    </recommendedName>
    <alternativeName>
        <fullName evidence="9">Thiamine-phosphate pyrophosphorylase</fullName>
        <shortName evidence="9">TMP pyrophosphorylase</shortName>
        <shortName evidence="9">TMP-PPase</shortName>
    </alternativeName>
</protein>
<feature type="binding site" evidence="9">
    <location>
        <position position="70"/>
    </location>
    <ligand>
        <name>4-amino-2-methyl-5-(diphosphooxymethyl)pyrimidine</name>
        <dbReference type="ChEBI" id="CHEBI:57841"/>
    </ligand>
</feature>
<feature type="binding site" evidence="9">
    <location>
        <position position="109"/>
    </location>
    <ligand>
        <name>4-amino-2-methyl-5-(diphosphooxymethyl)pyrimidine</name>
        <dbReference type="ChEBI" id="CHEBI:57841"/>
    </ligand>
</feature>
<keyword evidence="5 9" id="KW-0784">Thiamine biosynthesis</keyword>
<dbReference type="PANTHER" id="PTHR20857:SF15">
    <property type="entry name" value="THIAMINE-PHOSPHATE SYNTHASE"/>
    <property type="match status" value="1"/>
</dbReference>
<reference evidence="13 14" key="1">
    <citation type="submission" date="2018-06" db="EMBL/GenBank/DDBJ databases">
        <title>Halonotius sp. F13-13 a new haloarchaeeon isolated from a solar saltern from Isla Cristina, Huelva, Spain.</title>
        <authorList>
            <person name="Duran-Viseras A."/>
            <person name="Sanchez-Porro C."/>
            <person name="Ventosa A."/>
        </authorList>
    </citation>
    <scope>NUCLEOTIDE SEQUENCE [LARGE SCALE GENOMIC DNA]</scope>
    <source>
        <strain evidence="13 14">CECT 7525</strain>
    </source>
</reference>
<dbReference type="FunFam" id="3.20.20.70:FF:000096">
    <property type="entry name" value="Thiamine-phosphate synthase"/>
    <property type="match status" value="1"/>
</dbReference>
<evidence type="ECO:0000259" key="12">
    <source>
        <dbReference type="Pfam" id="PF02581"/>
    </source>
</evidence>
<dbReference type="NCBIfam" id="TIGR00693">
    <property type="entry name" value="thiE"/>
    <property type="match status" value="1"/>
</dbReference>
<comment type="catalytic activity">
    <reaction evidence="8 9 10">
        <text>2-[(2R,5Z)-2-carboxy-4-methylthiazol-5(2H)-ylidene]ethyl phosphate + 4-amino-2-methyl-5-(diphosphooxymethyl)pyrimidine + 2 H(+) = thiamine phosphate + CO2 + diphosphate</text>
        <dbReference type="Rhea" id="RHEA:47844"/>
        <dbReference type="ChEBI" id="CHEBI:15378"/>
        <dbReference type="ChEBI" id="CHEBI:16526"/>
        <dbReference type="ChEBI" id="CHEBI:33019"/>
        <dbReference type="ChEBI" id="CHEBI:37575"/>
        <dbReference type="ChEBI" id="CHEBI:57841"/>
        <dbReference type="ChEBI" id="CHEBI:62899"/>
        <dbReference type="EC" id="2.5.1.3"/>
    </reaction>
</comment>
<comment type="catalytic activity">
    <reaction evidence="7 9 10">
        <text>2-(2-carboxy-4-methylthiazol-5-yl)ethyl phosphate + 4-amino-2-methyl-5-(diphosphooxymethyl)pyrimidine + 2 H(+) = thiamine phosphate + CO2 + diphosphate</text>
        <dbReference type="Rhea" id="RHEA:47848"/>
        <dbReference type="ChEBI" id="CHEBI:15378"/>
        <dbReference type="ChEBI" id="CHEBI:16526"/>
        <dbReference type="ChEBI" id="CHEBI:33019"/>
        <dbReference type="ChEBI" id="CHEBI:37575"/>
        <dbReference type="ChEBI" id="CHEBI:57841"/>
        <dbReference type="ChEBI" id="CHEBI:62890"/>
        <dbReference type="EC" id="2.5.1.3"/>
    </reaction>
</comment>
<dbReference type="SUPFAM" id="SSF51391">
    <property type="entry name" value="Thiamin phosphate synthase"/>
    <property type="match status" value="1"/>
</dbReference>
<comment type="pathway">
    <text evidence="1 9 11">Cofactor biosynthesis; thiamine diphosphate biosynthesis; thiamine phosphate from 4-amino-2-methyl-5-diphosphomethylpyrimidine and 4-methyl-5-(2-phosphoethyl)-thiazole: step 1/1.</text>
</comment>
<dbReference type="GO" id="GO:0009229">
    <property type="term" value="P:thiamine diphosphate biosynthetic process"/>
    <property type="evidence" value="ECO:0007669"/>
    <property type="project" value="UniProtKB-UniRule"/>
</dbReference>
<dbReference type="InterPro" id="IPR013785">
    <property type="entry name" value="Aldolase_TIM"/>
</dbReference>
<name>A0A3A6Q417_9EURY</name>
<evidence type="ECO:0000256" key="4">
    <source>
        <dbReference type="ARBA" id="ARBA00022842"/>
    </source>
</evidence>
<proteinExistence type="inferred from homology"/>
<evidence type="ECO:0000256" key="6">
    <source>
        <dbReference type="ARBA" id="ARBA00047334"/>
    </source>
</evidence>
<evidence type="ECO:0000313" key="13">
    <source>
        <dbReference type="EMBL" id="RJX48926.1"/>
    </source>
</evidence>
<comment type="function">
    <text evidence="9">Condenses 4-methyl-5-(beta-hydroxyethyl)thiazole monophosphate (THZ-P) and 2-methyl-4-amino-5-hydroxymethyl pyrimidine pyrophosphate (HMP-PP) to form thiamine monophosphate (TMP).</text>
</comment>
<comment type="similarity">
    <text evidence="9 10">Belongs to the thiamine-phosphate synthase family.</text>
</comment>
<feature type="binding site" evidence="9">
    <location>
        <position position="138"/>
    </location>
    <ligand>
        <name>4-amino-2-methyl-5-(diphosphooxymethyl)pyrimidine</name>
        <dbReference type="ChEBI" id="CHEBI:57841"/>
    </ligand>
</feature>
<dbReference type="OrthoDB" id="85572at2157"/>
<evidence type="ECO:0000256" key="5">
    <source>
        <dbReference type="ARBA" id="ARBA00022977"/>
    </source>
</evidence>
<feature type="binding site" evidence="9">
    <location>
        <begin position="38"/>
        <end position="42"/>
    </location>
    <ligand>
        <name>4-amino-2-methyl-5-(diphosphooxymethyl)pyrimidine</name>
        <dbReference type="ChEBI" id="CHEBI:57841"/>
    </ligand>
</feature>